<evidence type="ECO:0000256" key="1">
    <source>
        <dbReference type="ARBA" id="ARBA00023002"/>
    </source>
</evidence>
<accession>A0A975IV47</accession>
<dbReference type="InterPro" id="IPR036188">
    <property type="entry name" value="FAD/NAD-bd_sf"/>
</dbReference>
<keyword evidence="4" id="KW-1185">Reference proteome</keyword>
<protein>
    <submittedName>
        <fullName evidence="3">FAD-binding oxidoreductase</fullName>
    </submittedName>
</protein>
<gene>
    <name evidence="3" type="ORF">KCG34_24755</name>
</gene>
<dbReference type="GO" id="GO:0005737">
    <property type="term" value="C:cytoplasm"/>
    <property type="evidence" value="ECO:0007669"/>
    <property type="project" value="TreeGrafter"/>
</dbReference>
<evidence type="ECO:0000259" key="2">
    <source>
        <dbReference type="Pfam" id="PF01266"/>
    </source>
</evidence>
<dbReference type="Proteomes" id="UP000676409">
    <property type="component" value="Chromosome"/>
</dbReference>
<dbReference type="Pfam" id="PF01266">
    <property type="entry name" value="DAO"/>
    <property type="match status" value="1"/>
</dbReference>
<dbReference type="Gene3D" id="3.30.9.10">
    <property type="entry name" value="D-Amino Acid Oxidase, subunit A, domain 2"/>
    <property type="match status" value="1"/>
</dbReference>
<dbReference type="GO" id="GO:0016491">
    <property type="term" value="F:oxidoreductase activity"/>
    <property type="evidence" value="ECO:0007669"/>
    <property type="project" value="UniProtKB-KW"/>
</dbReference>
<keyword evidence="1" id="KW-0560">Oxidoreductase</keyword>
<dbReference type="InterPro" id="IPR006076">
    <property type="entry name" value="FAD-dep_OxRdtase"/>
</dbReference>
<dbReference type="PANTHER" id="PTHR13847:SF281">
    <property type="entry name" value="FAD DEPENDENT OXIDOREDUCTASE DOMAIN-CONTAINING PROTEIN"/>
    <property type="match status" value="1"/>
</dbReference>
<reference evidence="3" key="1">
    <citation type="submission" date="2021-04" db="EMBL/GenBank/DDBJ databases">
        <title>The complete genome sequence of Caulobacter sp. S6.</title>
        <authorList>
            <person name="Tang Y."/>
            <person name="Ouyang W."/>
            <person name="Liu Q."/>
            <person name="Huang B."/>
            <person name="Guo Z."/>
            <person name="Lei P."/>
        </authorList>
    </citation>
    <scope>NUCLEOTIDE SEQUENCE</scope>
    <source>
        <strain evidence="3">S6</strain>
    </source>
</reference>
<sequence length="443" mass="47338">MALYDGDTYDLTEVDSLWRTTARPGRDFPRLEGDIQAEVAIIGAGFTGLSAALHLAREHGIGAVALEAGPIGWGASGRNGGFCVPGGDKLGLAAMAKRWGADEARRYHALTLAAVERVAGVLRDEAIEAEPQPGGELTMAHSPRAFAEQKVEREEILALTGHERELLSAEALVERGLSAGFVGGLREPVGFGLHPLNYVRGLAASAARHGARLFEHSAVTSWRREGQAHRLETATGSVVARKVIVATGGYPPEQINPQIGGRVLPVLSNIIATRPLTAQEQAAQGWTSTQAVDDSRALLHYFRLLPDGRFLFGGRGGLGGSDASARSFRARLTAEFHTMFPAWRHVEITHFWRGLVDLSADLAPHCGALEEDQTILMGCAYHGSGVSMGSETGTQLARLAAGLDTPALPGFMRRPPPRFPLPGLRKLYLAGALAGFELKDRFG</sequence>
<evidence type="ECO:0000313" key="4">
    <source>
        <dbReference type="Proteomes" id="UP000676409"/>
    </source>
</evidence>
<name>A0A975IV47_9CAUL</name>
<proteinExistence type="predicted"/>
<dbReference type="PANTHER" id="PTHR13847">
    <property type="entry name" value="SARCOSINE DEHYDROGENASE-RELATED"/>
    <property type="match status" value="1"/>
</dbReference>
<feature type="domain" description="FAD dependent oxidoreductase" evidence="2">
    <location>
        <begin position="39"/>
        <end position="399"/>
    </location>
</feature>
<dbReference type="KEGG" id="caul:KCG34_24755"/>
<organism evidence="3 4">
    <name type="scientific">Phenylobacterium montanum</name>
    <dbReference type="NCBI Taxonomy" id="2823693"/>
    <lineage>
        <taxon>Bacteria</taxon>
        <taxon>Pseudomonadati</taxon>
        <taxon>Pseudomonadota</taxon>
        <taxon>Alphaproteobacteria</taxon>
        <taxon>Caulobacterales</taxon>
        <taxon>Caulobacteraceae</taxon>
        <taxon>Phenylobacterium</taxon>
    </lineage>
</organism>
<dbReference type="EMBL" id="CP073078">
    <property type="protein sequence ID" value="QUD88199.1"/>
    <property type="molecule type" value="Genomic_DNA"/>
</dbReference>
<dbReference type="Gene3D" id="3.50.50.60">
    <property type="entry name" value="FAD/NAD(P)-binding domain"/>
    <property type="match status" value="1"/>
</dbReference>
<dbReference type="SUPFAM" id="SSF51905">
    <property type="entry name" value="FAD/NAD(P)-binding domain"/>
    <property type="match status" value="1"/>
</dbReference>
<dbReference type="AlphaFoldDB" id="A0A975IV47"/>
<dbReference type="RefSeq" id="WP_211938250.1">
    <property type="nucleotide sequence ID" value="NZ_CP073078.1"/>
</dbReference>
<evidence type="ECO:0000313" key="3">
    <source>
        <dbReference type="EMBL" id="QUD88199.1"/>
    </source>
</evidence>